<feature type="non-terminal residue" evidence="4">
    <location>
        <position position="1"/>
    </location>
</feature>
<dbReference type="Proteomes" id="UP000803844">
    <property type="component" value="Unassembled WGS sequence"/>
</dbReference>
<dbReference type="InterPro" id="IPR043128">
    <property type="entry name" value="Rev_trsase/Diguanyl_cyclase"/>
</dbReference>
<dbReference type="OrthoDB" id="5106181at2759"/>
<dbReference type="AlphaFoldDB" id="A0A9P4Y012"/>
<dbReference type="RefSeq" id="XP_040775017.1">
    <property type="nucleotide sequence ID" value="XM_040915710.1"/>
</dbReference>
<evidence type="ECO:0000256" key="1">
    <source>
        <dbReference type="ARBA" id="ARBA00004173"/>
    </source>
</evidence>
<dbReference type="GO" id="GO:0005739">
    <property type="term" value="C:mitochondrion"/>
    <property type="evidence" value="ECO:0007669"/>
    <property type="project" value="UniProtKB-SubCell"/>
</dbReference>
<dbReference type="GeneID" id="63832839"/>
<organism evidence="4 5">
    <name type="scientific">Cryphonectria parasitica (strain ATCC 38755 / EP155)</name>
    <dbReference type="NCBI Taxonomy" id="660469"/>
    <lineage>
        <taxon>Eukaryota</taxon>
        <taxon>Fungi</taxon>
        <taxon>Dikarya</taxon>
        <taxon>Ascomycota</taxon>
        <taxon>Pezizomycotina</taxon>
        <taxon>Sordariomycetes</taxon>
        <taxon>Sordariomycetidae</taxon>
        <taxon>Diaporthales</taxon>
        <taxon>Cryphonectriaceae</taxon>
        <taxon>Cryphonectria-Endothia species complex</taxon>
        <taxon>Cryphonectria</taxon>
    </lineage>
</organism>
<evidence type="ECO:0008006" key="6">
    <source>
        <dbReference type="Google" id="ProtNLM"/>
    </source>
</evidence>
<dbReference type="InterPro" id="IPR043502">
    <property type="entry name" value="DNA/RNA_pol_sf"/>
</dbReference>
<dbReference type="SUPFAM" id="SSF56672">
    <property type="entry name" value="DNA/RNA polymerases"/>
    <property type="match status" value="1"/>
</dbReference>
<reference evidence="4" key="1">
    <citation type="journal article" date="2020" name="Phytopathology">
        <title>Genome sequence of the chestnut blight fungus Cryphonectria parasitica EP155: A fundamental resource for an archetypical invasive plant pathogen.</title>
        <authorList>
            <person name="Crouch J.A."/>
            <person name="Dawe A."/>
            <person name="Aerts A."/>
            <person name="Barry K."/>
            <person name="Churchill A.C.L."/>
            <person name="Grimwood J."/>
            <person name="Hillman B."/>
            <person name="Milgroom M.G."/>
            <person name="Pangilinan J."/>
            <person name="Smith M."/>
            <person name="Salamov A."/>
            <person name="Schmutz J."/>
            <person name="Yadav J."/>
            <person name="Grigoriev I.V."/>
            <person name="Nuss D."/>
        </authorList>
    </citation>
    <scope>NUCLEOTIDE SEQUENCE</scope>
    <source>
        <strain evidence="4">EP155</strain>
    </source>
</reference>
<comment type="subcellular location">
    <subcellularLocation>
        <location evidence="1">Mitochondrion</location>
    </subcellularLocation>
</comment>
<gene>
    <name evidence="4" type="ORF">M406DRAFT_224929</name>
</gene>
<keyword evidence="3" id="KW-1133">Transmembrane helix</keyword>
<keyword evidence="5" id="KW-1185">Reference proteome</keyword>
<evidence type="ECO:0000313" key="5">
    <source>
        <dbReference type="Proteomes" id="UP000803844"/>
    </source>
</evidence>
<proteinExistence type="predicted"/>
<keyword evidence="3" id="KW-0812">Transmembrane</keyword>
<comment type="caution">
    <text evidence="4">The sequence shown here is derived from an EMBL/GenBank/DDBJ whole genome shotgun (WGS) entry which is preliminary data.</text>
</comment>
<dbReference type="EMBL" id="MU032348">
    <property type="protein sequence ID" value="KAF3764056.1"/>
    <property type="molecule type" value="Genomic_DNA"/>
</dbReference>
<sequence>IKAFIDNIVIFSDSFEDYLKHLNIALNIFNRKEISISLTKNYISFLLIKLLSFYINALSLFTTKKCTEAFRKIIFSRNLKNLETYL</sequence>
<protein>
    <recommendedName>
        <fullName evidence="6">Reverse transcriptase domain-containing protein</fullName>
    </recommendedName>
</protein>
<evidence type="ECO:0000256" key="3">
    <source>
        <dbReference type="SAM" id="Phobius"/>
    </source>
</evidence>
<feature type="transmembrane region" description="Helical" evidence="3">
    <location>
        <begin position="42"/>
        <end position="62"/>
    </location>
</feature>
<accession>A0A9P4Y012</accession>
<evidence type="ECO:0000313" key="4">
    <source>
        <dbReference type="EMBL" id="KAF3764056.1"/>
    </source>
</evidence>
<dbReference type="Gene3D" id="3.30.70.270">
    <property type="match status" value="1"/>
</dbReference>
<feature type="non-terminal residue" evidence="4">
    <location>
        <position position="86"/>
    </location>
</feature>
<keyword evidence="3" id="KW-0472">Membrane</keyword>
<name>A0A9P4Y012_CRYP1</name>
<keyword evidence="2" id="KW-0496">Mitochondrion</keyword>
<evidence type="ECO:0000256" key="2">
    <source>
        <dbReference type="ARBA" id="ARBA00023128"/>
    </source>
</evidence>